<accession>A0A4S2M7H2</accession>
<name>A0A4S2M7H2_OPIFE</name>
<organism evidence="2 3">
    <name type="scientific">Opisthorchis felineus</name>
    <dbReference type="NCBI Taxonomy" id="147828"/>
    <lineage>
        <taxon>Eukaryota</taxon>
        <taxon>Metazoa</taxon>
        <taxon>Spiralia</taxon>
        <taxon>Lophotrochozoa</taxon>
        <taxon>Platyhelminthes</taxon>
        <taxon>Trematoda</taxon>
        <taxon>Digenea</taxon>
        <taxon>Opisthorchiida</taxon>
        <taxon>Opisthorchiata</taxon>
        <taxon>Opisthorchiidae</taxon>
        <taxon>Opisthorchis</taxon>
    </lineage>
</organism>
<sequence length="664" mass="74548">MDQLRNSSSLDLQTISPMFLQASVCLNYQLDYHYRLIDDSETSSIGIWLEMDQNLNALEDGHEDKPNELEGVDIERIESAQSSRISPTDIELTSPENNPTPLETPVAPLKREARPSTHSGTVKYTTNLRAVSPDGNIVESEIIRSYEIPADILAEGSDLPVVDETDEHGIWLDGLKGRQDNESLPSIGLTTHLKISRTAEGSGIGSDISEKENRPASSTIPLGASAVTPFESPDATSNSKQDPSGMVGHLAKANQKDHMKQRQEDIWSQKEQENPPKEEVGQELEGEQMQDGLYALEQNLGEASKKTVNREHEANKENLEDQSTGGKKDDERQQFESPYSQDYQIQPNALDEHGNLPPRDKLWRVKGVDDSVQGTCTSSKITDASRSYITKLHVLLKDTCKDLEEIQSGISQRDFRPCKSFIEHVDMIPNTLNELIPTLEYSPYEEDLWKAQEGIVRVLEETKQNPALIILHLLELGFYIFEVGTLLCEDLLPSCFAPLVHAILSRVHRLSVGRVVRQIIYVPKSFDPLVSTYCKDRRLERIENFCNCQIRLLEPTHPRSEFCPPDCRTLEVNFDPVRGKHVGFLDLLNRCVHPKRCAARIATTILRRANGTESEIRGHELMHASQPRPRLLEVRADICAGPRQHLAGMRSATESEVLSKSAFV</sequence>
<proteinExistence type="predicted"/>
<keyword evidence="3" id="KW-1185">Reference proteome</keyword>
<evidence type="ECO:0000256" key="1">
    <source>
        <dbReference type="SAM" id="MobiDB-lite"/>
    </source>
</evidence>
<feature type="compositionally biased region" description="Polar residues" evidence="1">
    <location>
        <begin position="335"/>
        <end position="347"/>
    </location>
</feature>
<dbReference type="Proteomes" id="UP000308267">
    <property type="component" value="Unassembled WGS sequence"/>
</dbReference>
<gene>
    <name evidence="2" type="ORF">CRM22_003141</name>
</gene>
<evidence type="ECO:0000313" key="3">
    <source>
        <dbReference type="Proteomes" id="UP000308267"/>
    </source>
</evidence>
<feature type="region of interest" description="Disordered" evidence="1">
    <location>
        <begin position="306"/>
        <end position="358"/>
    </location>
</feature>
<feature type="region of interest" description="Disordered" evidence="1">
    <location>
        <begin position="79"/>
        <end position="120"/>
    </location>
</feature>
<dbReference type="EMBL" id="SJOL01005306">
    <property type="protein sequence ID" value="TGZ70549.1"/>
    <property type="molecule type" value="Genomic_DNA"/>
</dbReference>
<evidence type="ECO:0000313" key="2">
    <source>
        <dbReference type="EMBL" id="TGZ70549.1"/>
    </source>
</evidence>
<feature type="compositionally biased region" description="Basic and acidic residues" evidence="1">
    <location>
        <begin position="254"/>
        <end position="280"/>
    </location>
</feature>
<protein>
    <submittedName>
        <fullName evidence="2">Uncharacterized protein</fullName>
    </submittedName>
</protein>
<feature type="compositionally biased region" description="Basic and acidic residues" evidence="1">
    <location>
        <begin position="306"/>
        <end position="319"/>
    </location>
</feature>
<reference evidence="2 3" key="1">
    <citation type="journal article" date="2019" name="BMC Genomics">
        <title>New insights from Opisthorchis felineus genome: update on genomics of the epidemiologically important liver flukes.</title>
        <authorList>
            <person name="Ershov N.I."/>
            <person name="Mordvinov V.A."/>
            <person name="Prokhortchouk E.B."/>
            <person name="Pakharukova M.Y."/>
            <person name="Gunbin K.V."/>
            <person name="Ustyantsev K."/>
            <person name="Genaev M.A."/>
            <person name="Blinov A.G."/>
            <person name="Mazur A."/>
            <person name="Boulygina E."/>
            <person name="Tsygankova S."/>
            <person name="Khrameeva E."/>
            <person name="Chekanov N."/>
            <person name="Fan G."/>
            <person name="Xiao A."/>
            <person name="Zhang H."/>
            <person name="Xu X."/>
            <person name="Yang H."/>
            <person name="Solovyev V."/>
            <person name="Lee S.M."/>
            <person name="Liu X."/>
            <person name="Afonnikov D.A."/>
            <person name="Skryabin K.G."/>
        </authorList>
    </citation>
    <scope>NUCLEOTIDE SEQUENCE [LARGE SCALE GENOMIC DNA]</scope>
    <source>
        <strain evidence="2">AK-0245</strain>
        <tissue evidence="2">Whole organism</tissue>
    </source>
</reference>
<dbReference type="AlphaFoldDB" id="A0A4S2M7H2"/>
<feature type="region of interest" description="Disordered" evidence="1">
    <location>
        <begin position="201"/>
        <end position="285"/>
    </location>
</feature>
<comment type="caution">
    <text evidence="2">The sequence shown here is derived from an EMBL/GenBank/DDBJ whole genome shotgun (WGS) entry which is preliminary data.</text>
</comment>
<dbReference type="OrthoDB" id="6227134at2759"/>